<name>A0A073JIY1_9RHOB</name>
<evidence type="ECO:0000256" key="1">
    <source>
        <dbReference type="ARBA" id="ARBA00008791"/>
    </source>
</evidence>
<dbReference type="PANTHER" id="PTHR46268">
    <property type="entry name" value="STRESS RESPONSE PROTEIN NHAX"/>
    <property type="match status" value="1"/>
</dbReference>
<dbReference type="Gene3D" id="3.40.50.620">
    <property type="entry name" value="HUPs"/>
    <property type="match status" value="1"/>
</dbReference>
<comment type="similarity">
    <text evidence="1">Belongs to the universal stress protein A family.</text>
</comment>
<dbReference type="Pfam" id="PF00582">
    <property type="entry name" value="Usp"/>
    <property type="match status" value="1"/>
</dbReference>
<dbReference type="PANTHER" id="PTHR46268:SF6">
    <property type="entry name" value="UNIVERSAL STRESS PROTEIN UP12"/>
    <property type="match status" value="1"/>
</dbReference>
<protein>
    <submittedName>
        <fullName evidence="3">Universal stress protein</fullName>
    </submittedName>
</protein>
<dbReference type="EMBL" id="JAMD01000001">
    <property type="protein sequence ID" value="KEJ97677.1"/>
    <property type="molecule type" value="Genomic_DNA"/>
</dbReference>
<dbReference type="GeneID" id="68870215"/>
<dbReference type="InterPro" id="IPR006015">
    <property type="entry name" value="Universal_stress_UspA"/>
</dbReference>
<evidence type="ECO:0000259" key="2">
    <source>
        <dbReference type="Pfam" id="PF00582"/>
    </source>
</evidence>
<comment type="caution">
    <text evidence="3">The sequence shown here is derived from an EMBL/GenBank/DDBJ whole genome shotgun (WGS) entry which is preliminary data.</text>
</comment>
<accession>A0A073JIY1</accession>
<dbReference type="OrthoDB" id="9792500at2"/>
<organism evidence="3 4">
    <name type="scientific">Pseudosulfitobacter pseudonitzschiae</name>
    <dbReference type="NCBI Taxonomy" id="1402135"/>
    <lineage>
        <taxon>Bacteria</taxon>
        <taxon>Pseudomonadati</taxon>
        <taxon>Pseudomonadota</taxon>
        <taxon>Alphaproteobacteria</taxon>
        <taxon>Rhodobacterales</taxon>
        <taxon>Roseobacteraceae</taxon>
        <taxon>Pseudosulfitobacter</taxon>
    </lineage>
</organism>
<feature type="domain" description="UspA" evidence="2">
    <location>
        <begin position="1"/>
        <end position="135"/>
    </location>
</feature>
<dbReference type="PRINTS" id="PR01438">
    <property type="entry name" value="UNVRSLSTRESS"/>
</dbReference>
<dbReference type="InterPro" id="IPR006016">
    <property type="entry name" value="UspA"/>
</dbReference>
<dbReference type="Proteomes" id="UP000027746">
    <property type="component" value="Unassembled WGS sequence"/>
</dbReference>
<evidence type="ECO:0000313" key="3">
    <source>
        <dbReference type="EMBL" id="KEJ97677.1"/>
    </source>
</evidence>
<dbReference type="AlphaFoldDB" id="A0A073JIY1"/>
<dbReference type="InterPro" id="IPR014729">
    <property type="entry name" value="Rossmann-like_a/b/a_fold"/>
</dbReference>
<gene>
    <name evidence="3" type="ORF">SUH3_01445</name>
</gene>
<keyword evidence="4" id="KW-1185">Reference proteome</keyword>
<dbReference type="SUPFAM" id="SSF52402">
    <property type="entry name" value="Adenine nucleotide alpha hydrolases-like"/>
    <property type="match status" value="1"/>
</dbReference>
<reference evidence="3 4" key="1">
    <citation type="submission" date="2014-01" db="EMBL/GenBank/DDBJ databases">
        <title>Sulfitobacter sp. H3 (MCCC 1A00686) Genome Sequencing.</title>
        <authorList>
            <person name="Lai Q."/>
            <person name="Hong Z."/>
        </authorList>
    </citation>
    <scope>NUCLEOTIDE SEQUENCE [LARGE SCALE GENOMIC DNA]</scope>
    <source>
        <strain evidence="3 4">H3</strain>
    </source>
</reference>
<evidence type="ECO:0000313" key="4">
    <source>
        <dbReference type="Proteomes" id="UP000027746"/>
    </source>
</evidence>
<sequence length="135" mass="14421">MYKNILIPVMLGDSRDTQTAFKAAQALADTGAQITLLHVIETVPVYVSEYFPPDFITTARDTVQAALDAMVATLPGSRAAITEGKAGPRICRWAEENGCDCIIVASHKPAMSDFFLGSVAHHVVGHAACAVHVVR</sequence>
<dbReference type="RefSeq" id="WP_037920677.1">
    <property type="nucleotide sequence ID" value="NZ_CP054599.1"/>
</dbReference>
<proteinExistence type="inferred from homology"/>
<dbReference type="CDD" id="cd00293">
    <property type="entry name" value="USP-like"/>
    <property type="match status" value="1"/>
</dbReference>